<comment type="caution">
    <text evidence="2">The sequence shown here is derived from an EMBL/GenBank/DDBJ whole genome shotgun (WGS) entry which is preliminary data.</text>
</comment>
<protein>
    <submittedName>
        <fullName evidence="2">Uncharacterized protein</fullName>
    </submittedName>
</protein>
<reference evidence="2 3" key="1">
    <citation type="submission" date="2019-03" db="EMBL/GenBank/DDBJ databases">
        <title>Single cell metagenomics reveals metabolic interactions within the superorganism composed of flagellate Streblomastix strix and complex community of Bacteroidetes bacteria on its surface.</title>
        <authorList>
            <person name="Treitli S.C."/>
            <person name="Kolisko M."/>
            <person name="Husnik F."/>
            <person name="Keeling P."/>
            <person name="Hampl V."/>
        </authorList>
    </citation>
    <scope>NUCLEOTIDE SEQUENCE [LARGE SCALE GENOMIC DNA]</scope>
    <source>
        <strain evidence="2">ST1C</strain>
    </source>
</reference>
<proteinExistence type="predicted"/>
<feature type="region of interest" description="Disordered" evidence="1">
    <location>
        <begin position="165"/>
        <end position="201"/>
    </location>
</feature>
<feature type="compositionally biased region" description="Basic and acidic residues" evidence="1">
    <location>
        <begin position="165"/>
        <end position="178"/>
    </location>
</feature>
<gene>
    <name evidence="2" type="ORF">EZS28_015228</name>
</gene>
<sequence length="295" mass="34946">MPEISNVMTKETIKVHMHRWILKGFDQIQVGKDDEVQYWPSFGPGVPHTTDWRQSKQQDRKLEIDLKDIKIYPYHRAMRDQDTTPLTEEMNRVSDLDQEIIRDQETIMVQDKLEWMSIEIRMDTKPEANREAEVEELFEIGTLTTKKENKAIKIEINHFRKGIKKDRGEDWGYDPNDKRTKHKKMQKDPPNNYSDRDSTWTEDEAPLHQIATSQPIQPVPSTKRILQLQVQPKQQTPVQVPRQRDRRDAAPNQDDIDEQEILLEKLQGGELIRPNRLVQQKNKKCNNQNFVFLFI</sequence>
<organism evidence="2 3">
    <name type="scientific">Streblomastix strix</name>
    <dbReference type="NCBI Taxonomy" id="222440"/>
    <lineage>
        <taxon>Eukaryota</taxon>
        <taxon>Metamonada</taxon>
        <taxon>Preaxostyla</taxon>
        <taxon>Oxymonadida</taxon>
        <taxon>Streblomastigidae</taxon>
        <taxon>Streblomastix</taxon>
    </lineage>
</organism>
<evidence type="ECO:0000313" key="2">
    <source>
        <dbReference type="EMBL" id="KAA6389247.1"/>
    </source>
</evidence>
<dbReference type="AlphaFoldDB" id="A0A5J4W2V0"/>
<feature type="compositionally biased region" description="Low complexity" evidence="1">
    <location>
        <begin position="229"/>
        <end position="241"/>
    </location>
</feature>
<dbReference type="EMBL" id="SNRW01003661">
    <property type="protein sequence ID" value="KAA6389247.1"/>
    <property type="molecule type" value="Genomic_DNA"/>
</dbReference>
<feature type="region of interest" description="Disordered" evidence="1">
    <location>
        <begin position="229"/>
        <end position="258"/>
    </location>
</feature>
<name>A0A5J4W2V0_9EUKA</name>
<evidence type="ECO:0000313" key="3">
    <source>
        <dbReference type="Proteomes" id="UP000324800"/>
    </source>
</evidence>
<evidence type="ECO:0000256" key="1">
    <source>
        <dbReference type="SAM" id="MobiDB-lite"/>
    </source>
</evidence>
<accession>A0A5J4W2V0</accession>
<dbReference type="Proteomes" id="UP000324800">
    <property type="component" value="Unassembled WGS sequence"/>
</dbReference>